<accession>A0A0G0JVQ8</accession>
<dbReference type="Gene3D" id="1.20.5.190">
    <property type="match status" value="1"/>
</dbReference>
<name>A0A0G0JVQ8_9BACT</name>
<protein>
    <submittedName>
        <fullName evidence="1">Uncharacterized protein</fullName>
    </submittedName>
</protein>
<proteinExistence type="predicted"/>
<reference evidence="1 2" key="1">
    <citation type="journal article" date="2015" name="Nature">
        <title>rRNA introns, odd ribosomes, and small enigmatic genomes across a large radiation of phyla.</title>
        <authorList>
            <person name="Brown C.T."/>
            <person name="Hug L.A."/>
            <person name="Thomas B.C."/>
            <person name="Sharon I."/>
            <person name="Castelle C.J."/>
            <person name="Singh A."/>
            <person name="Wilkins M.J."/>
            <person name="Williams K.H."/>
            <person name="Banfield J.F."/>
        </authorList>
    </citation>
    <scope>NUCLEOTIDE SEQUENCE [LARGE SCALE GENOMIC DNA]</scope>
</reference>
<dbReference type="EMBL" id="LBUP01000001">
    <property type="protein sequence ID" value="KKQ67165.1"/>
    <property type="molecule type" value="Genomic_DNA"/>
</dbReference>
<evidence type="ECO:0000313" key="1">
    <source>
        <dbReference type="EMBL" id="KKQ67165.1"/>
    </source>
</evidence>
<dbReference type="AlphaFoldDB" id="A0A0G0JVQ8"/>
<sequence>MDEKSFKKILSEALMPLREDIKDLKQDVGGLKQDVGVLKKDMSMLGEDVDILKGSVINIEQTMASYADSYKINQHNIERVDTRLSSVEENLGIEPSEDLKVPHFS</sequence>
<organism evidence="1 2">
    <name type="scientific">Candidatus Daviesbacteria bacterium GW2011_GWA2_38_24</name>
    <dbReference type="NCBI Taxonomy" id="1618422"/>
    <lineage>
        <taxon>Bacteria</taxon>
        <taxon>Candidatus Daviesiibacteriota</taxon>
    </lineage>
</organism>
<comment type="caution">
    <text evidence="1">The sequence shown here is derived from an EMBL/GenBank/DDBJ whole genome shotgun (WGS) entry which is preliminary data.</text>
</comment>
<evidence type="ECO:0000313" key="2">
    <source>
        <dbReference type="Proteomes" id="UP000034235"/>
    </source>
</evidence>
<dbReference type="Proteomes" id="UP000034235">
    <property type="component" value="Unassembled WGS sequence"/>
</dbReference>
<gene>
    <name evidence="1" type="ORF">US86_C0001G0092</name>
</gene>